<sequence>MINAVLSNQPSQNSSQDQLNKRPYLYPEKECTLHWAIISQHARGFKDLVATQCSDPESLSKRTAVSEVSRPLLNLNKAKRSFMAHLEKRGTSINEPS</sequence>
<evidence type="ECO:0000313" key="2">
    <source>
        <dbReference type="EMBL" id="KAG8190955.1"/>
    </source>
</evidence>
<gene>
    <name evidence="2" type="ORF">JTE90_010819</name>
</gene>
<dbReference type="Proteomes" id="UP000827092">
    <property type="component" value="Unassembled WGS sequence"/>
</dbReference>
<comment type="caution">
    <text evidence="2">The sequence shown here is derived from an EMBL/GenBank/DDBJ whole genome shotgun (WGS) entry which is preliminary data.</text>
</comment>
<reference evidence="2 3" key="1">
    <citation type="journal article" date="2022" name="Nat. Ecol. Evol.">
        <title>A masculinizing supergene underlies an exaggerated male reproductive morph in a spider.</title>
        <authorList>
            <person name="Hendrickx F."/>
            <person name="De Corte Z."/>
            <person name="Sonet G."/>
            <person name="Van Belleghem S.M."/>
            <person name="Kostlbacher S."/>
            <person name="Vangestel C."/>
        </authorList>
    </citation>
    <scope>NUCLEOTIDE SEQUENCE [LARGE SCALE GENOMIC DNA]</scope>
    <source>
        <strain evidence="2">W744_W776</strain>
    </source>
</reference>
<evidence type="ECO:0000256" key="1">
    <source>
        <dbReference type="SAM" id="MobiDB-lite"/>
    </source>
</evidence>
<protein>
    <submittedName>
        <fullName evidence="2">Uncharacterized protein</fullName>
    </submittedName>
</protein>
<dbReference type="EMBL" id="JAFNEN010000169">
    <property type="protein sequence ID" value="KAG8190955.1"/>
    <property type="molecule type" value="Genomic_DNA"/>
</dbReference>
<organism evidence="2 3">
    <name type="scientific">Oedothorax gibbosus</name>
    <dbReference type="NCBI Taxonomy" id="931172"/>
    <lineage>
        <taxon>Eukaryota</taxon>
        <taxon>Metazoa</taxon>
        <taxon>Ecdysozoa</taxon>
        <taxon>Arthropoda</taxon>
        <taxon>Chelicerata</taxon>
        <taxon>Arachnida</taxon>
        <taxon>Araneae</taxon>
        <taxon>Araneomorphae</taxon>
        <taxon>Entelegynae</taxon>
        <taxon>Araneoidea</taxon>
        <taxon>Linyphiidae</taxon>
        <taxon>Erigoninae</taxon>
        <taxon>Oedothorax</taxon>
    </lineage>
</organism>
<feature type="compositionally biased region" description="Low complexity" evidence="1">
    <location>
        <begin position="7"/>
        <end position="18"/>
    </location>
</feature>
<feature type="region of interest" description="Disordered" evidence="1">
    <location>
        <begin position="1"/>
        <end position="21"/>
    </location>
</feature>
<accession>A0AAV6V4X1</accession>
<proteinExistence type="predicted"/>
<evidence type="ECO:0000313" key="3">
    <source>
        <dbReference type="Proteomes" id="UP000827092"/>
    </source>
</evidence>
<dbReference type="AlphaFoldDB" id="A0AAV6V4X1"/>
<keyword evidence="3" id="KW-1185">Reference proteome</keyword>
<name>A0AAV6V4X1_9ARAC</name>